<protein>
    <recommendedName>
        <fullName evidence="4 13">Tetraacyldisaccharide 4'-kinase</fullName>
        <ecNumber evidence="3 13">2.7.1.130</ecNumber>
    </recommendedName>
    <alternativeName>
        <fullName evidence="12 13">Lipid A 4'-kinase</fullName>
    </alternativeName>
</protein>
<accession>A0A892ZG64</accession>
<dbReference type="UniPathway" id="UPA00359">
    <property type="reaction ID" value="UER00482"/>
</dbReference>
<dbReference type="HAMAP" id="MF_00409">
    <property type="entry name" value="LpxK"/>
    <property type="match status" value="1"/>
</dbReference>
<evidence type="ECO:0000256" key="1">
    <source>
        <dbReference type="ARBA" id="ARBA00002274"/>
    </source>
</evidence>
<name>A0A892ZG64_9NEIS</name>
<dbReference type="InterPro" id="IPR027417">
    <property type="entry name" value="P-loop_NTPase"/>
</dbReference>
<keyword evidence="7 13" id="KW-0808">Transferase</keyword>
<evidence type="ECO:0000313" key="15">
    <source>
        <dbReference type="Proteomes" id="UP000653156"/>
    </source>
</evidence>
<keyword evidence="10 13" id="KW-0067">ATP-binding</keyword>
<proteinExistence type="inferred from homology"/>
<dbReference type="GO" id="GO:0009245">
    <property type="term" value="P:lipid A biosynthetic process"/>
    <property type="evidence" value="ECO:0007669"/>
    <property type="project" value="UniProtKB-UniRule"/>
</dbReference>
<dbReference type="PANTHER" id="PTHR42724">
    <property type="entry name" value="TETRAACYLDISACCHARIDE 4'-KINASE"/>
    <property type="match status" value="1"/>
</dbReference>
<comment type="catalytic activity">
    <reaction evidence="13">
        <text>a lipid A disaccharide + ATP = a lipid IVA + ADP + H(+)</text>
        <dbReference type="Rhea" id="RHEA:67840"/>
        <dbReference type="ChEBI" id="CHEBI:15378"/>
        <dbReference type="ChEBI" id="CHEBI:30616"/>
        <dbReference type="ChEBI" id="CHEBI:176343"/>
        <dbReference type="ChEBI" id="CHEBI:176425"/>
        <dbReference type="ChEBI" id="CHEBI:456216"/>
        <dbReference type="EC" id="2.7.1.130"/>
    </reaction>
</comment>
<sequence length="345" mass="37781">MSLHAILEQHWQRPKWWLTPLLWPLARLFQALAALRRYAYARGWLQQQHLPCAVAVVGNIHAGGVGKTPITAALASGLRARGVAVGIVSRGYGRRSKEVLLLDQHSRAADVGDEPLMLWRQTGVPVAVGAQRFQAAQALLAAHPETQLILCDDGLQHYALARDWEIVVFPAADVARRLDLLPNGGLREPLSRLHTVDALVVSQGSADDVARLRQNQGLPPQLLVCASRIQAGRLYRLNTPAHTVAAGELAGKSIAALAAIARPQRFFDALRDLGLPPVLCKALPDHAELTPADLSVAEIVIITEKDAVKLAAYDLPQVWVLPIEAHTEPDLVEWLWRCWRVQQAA</sequence>
<dbReference type="GO" id="GO:0009244">
    <property type="term" value="P:lipopolysaccharide core region biosynthetic process"/>
    <property type="evidence" value="ECO:0007669"/>
    <property type="project" value="TreeGrafter"/>
</dbReference>
<dbReference type="GO" id="GO:0009029">
    <property type="term" value="F:lipid-A 4'-kinase activity"/>
    <property type="evidence" value="ECO:0007669"/>
    <property type="project" value="UniProtKB-UniRule"/>
</dbReference>
<keyword evidence="8 13" id="KW-0547">Nucleotide-binding</keyword>
<evidence type="ECO:0000256" key="10">
    <source>
        <dbReference type="ARBA" id="ARBA00022840"/>
    </source>
</evidence>
<dbReference type="EMBL" id="CP069798">
    <property type="protein sequence ID" value="QRQ81633.1"/>
    <property type="molecule type" value="Genomic_DNA"/>
</dbReference>
<dbReference type="NCBIfam" id="TIGR00682">
    <property type="entry name" value="lpxK"/>
    <property type="match status" value="1"/>
</dbReference>
<evidence type="ECO:0000256" key="8">
    <source>
        <dbReference type="ARBA" id="ARBA00022741"/>
    </source>
</evidence>
<comment type="similarity">
    <text evidence="13">Belongs to the LpxK family.</text>
</comment>
<comment type="function">
    <text evidence="1 13">Transfers the gamma-phosphate of ATP to the 4'-position of a tetraacyldisaccharide 1-phosphate intermediate (termed DS-1-P) to form tetraacyldisaccharide 1,4'-bis-phosphate (lipid IVA).</text>
</comment>
<keyword evidence="5 13" id="KW-0444">Lipid biosynthesis</keyword>
<dbReference type="Pfam" id="PF02606">
    <property type="entry name" value="LpxK"/>
    <property type="match status" value="1"/>
</dbReference>
<evidence type="ECO:0000256" key="4">
    <source>
        <dbReference type="ARBA" id="ARBA00016436"/>
    </source>
</evidence>
<dbReference type="GO" id="GO:0005524">
    <property type="term" value="F:ATP binding"/>
    <property type="evidence" value="ECO:0007669"/>
    <property type="project" value="UniProtKB-UniRule"/>
</dbReference>
<dbReference type="KEGG" id="ptes:JQU52_13200"/>
<feature type="binding site" evidence="13">
    <location>
        <begin position="61"/>
        <end position="68"/>
    </location>
    <ligand>
        <name>ATP</name>
        <dbReference type="ChEBI" id="CHEBI:30616"/>
    </ligand>
</feature>
<comment type="pathway">
    <text evidence="2 13">Glycolipid biosynthesis; lipid IV(A) biosynthesis; lipid IV(A) from (3R)-3-hydroxytetradecanoyl-[acyl-carrier-protein] and UDP-N-acetyl-alpha-D-glucosamine: step 6/6.</text>
</comment>
<evidence type="ECO:0000313" key="14">
    <source>
        <dbReference type="EMBL" id="QRQ81633.1"/>
    </source>
</evidence>
<keyword evidence="6 13" id="KW-0441">Lipid A biosynthesis</keyword>
<evidence type="ECO:0000256" key="6">
    <source>
        <dbReference type="ARBA" id="ARBA00022556"/>
    </source>
</evidence>
<dbReference type="SUPFAM" id="SSF52540">
    <property type="entry name" value="P-loop containing nucleoside triphosphate hydrolases"/>
    <property type="match status" value="1"/>
</dbReference>
<dbReference type="Proteomes" id="UP000653156">
    <property type="component" value="Chromosome"/>
</dbReference>
<evidence type="ECO:0000256" key="5">
    <source>
        <dbReference type="ARBA" id="ARBA00022516"/>
    </source>
</evidence>
<reference evidence="14" key="1">
    <citation type="submission" date="2021-02" db="EMBL/GenBank/DDBJ databases">
        <title>Neisseriaceae sp. 26B isolated from the cloaca of a Common Toad-headed Turtle (Mesoclemmys nasuta).</title>
        <authorList>
            <person name="Spergser J."/>
            <person name="Busse H.-J."/>
        </authorList>
    </citation>
    <scope>NUCLEOTIDE SEQUENCE</scope>
    <source>
        <strain evidence="14">26B</strain>
    </source>
</reference>
<evidence type="ECO:0000256" key="7">
    <source>
        <dbReference type="ARBA" id="ARBA00022679"/>
    </source>
</evidence>
<dbReference type="EC" id="2.7.1.130" evidence="3 13"/>
<evidence type="ECO:0000256" key="2">
    <source>
        <dbReference type="ARBA" id="ARBA00004870"/>
    </source>
</evidence>
<keyword evidence="15" id="KW-1185">Reference proteome</keyword>
<evidence type="ECO:0000256" key="3">
    <source>
        <dbReference type="ARBA" id="ARBA00012071"/>
    </source>
</evidence>
<dbReference type="RefSeq" id="WP_230338930.1">
    <property type="nucleotide sequence ID" value="NZ_CP069798.1"/>
</dbReference>
<keyword evidence="11 13" id="KW-0443">Lipid metabolism</keyword>
<evidence type="ECO:0000256" key="12">
    <source>
        <dbReference type="ARBA" id="ARBA00029757"/>
    </source>
</evidence>
<evidence type="ECO:0000256" key="13">
    <source>
        <dbReference type="HAMAP-Rule" id="MF_00409"/>
    </source>
</evidence>
<dbReference type="AlphaFoldDB" id="A0A892ZG64"/>
<organism evidence="14 15">
    <name type="scientific">Paralysiella testudinis</name>
    <dbReference type="NCBI Taxonomy" id="2809020"/>
    <lineage>
        <taxon>Bacteria</taxon>
        <taxon>Pseudomonadati</taxon>
        <taxon>Pseudomonadota</taxon>
        <taxon>Betaproteobacteria</taxon>
        <taxon>Neisseriales</taxon>
        <taxon>Neisseriaceae</taxon>
        <taxon>Paralysiella</taxon>
    </lineage>
</organism>
<dbReference type="InterPro" id="IPR003758">
    <property type="entry name" value="LpxK"/>
</dbReference>
<keyword evidence="9 13" id="KW-0418">Kinase</keyword>
<dbReference type="PANTHER" id="PTHR42724:SF1">
    <property type="entry name" value="TETRAACYLDISACCHARIDE 4'-KINASE, MITOCHONDRIAL-RELATED"/>
    <property type="match status" value="1"/>
</dbReference>
<dbReference type="GO" id="GO:0005886">
    <property type="term" value="C:plasma membrane"/>
    <property type="evidence" value="ECO:0007669"/>
    <property type="project" value="TreeGrafter"/>
</dbReference>
<dbReference type="CDD" id="cd01983">
    <property type="entry name" value="SIMIBI"/>
    <property type="match status" value="1"/>
</dbReference>
<gene>
    <name evidence="13" type="primary">lpxK</name>
    <name evidence="14" type="ORF">JQU52_13200</name>
</gene>
<evidence type="ECO:0000256" key="9">
    <source>
        <dbReference type="ARBA" id="ARBA00022777"/>
    </source>
</evidence>
<evidence type="ECO:0000256" key="11">
    <source>
        <dbReference type="ARBA" id="ARBA00023098"/>
    </source>
</evidence>